<dbReference type="Proteomes" id="UP000184330">
    <property type="component" value="Unassembled WGS sequence"/>
</dbReference>
<sequence length="239" mass="26922">MGSTCSGLRRQRPRTRQEDGKQSAPPPYEPGRRTTSIIDELDKEEPPSLSAHPALRDRWTLDRISTSSLRTATTDSSPSVSTSGRFLPQIPEQAHHELHTPGSHSLRRLSVTTPPPLPLDEIVASTTPLWRWNNAQCQTWIAAVLIQYAGKSQDEAKILASGFKGWGPNLYMKEWKQWNAWLGQDGQAIFALLMEVHGKEGAVPTTVEIAHYTLEDKKRAERERRSRREGEKAAKERRA</sequence>
<evidence type="ECO:0000313" key="3">
    <source>
        <dbReference type="Proteomes" id="UP000184330"/>
    </source>
</evidence>
<reference evidence="2 3" key="1">
    <citation type="submission" date="2016-03" db="EMBL/GenBank/DDBJ databases">
        <authorList>
            <person name="Ploux O."/>
        </authorList>
    </citation>
    <scope>NUCLEOTIDE SEQUENCE [LARGE SCALE GENOMIC DNA]</scope>
    <source>
        <strain evidence="2 3">UAMH 11012</strain>
    </source>
</reference>
<dbReference type="AlphaFoldDB" id="A0A1L7XXV7"/>
<protein>
    <submittedName>
        <fullName evidence="2">Uncharacterized protein</fullName>
    </submittedName>
</protein>
<keyword evidence="3" id="KW-1185">Reference proteome</keyword>
<evidence type="ECO:0000256" key="1">
    <source>
        <dbReference type="SAM" id="MobiDB-lite"/>
    </source>
</evidence>
<proteinExistence type="predicted"/>
<name>A0A1L7XXV7_9HELO</name>
<organism evidence="2 3">
    <name type="scientific">Phialocephala subalpina</name>
    <dbReference type="NCBI Taxonomy" id="576137"/>
    <lineage>
        <taxon>Eukaryota</taxon>
        <taxon>Fungi</taxon>
        <taxon>Dikarya</taxon>
        <taxon>Ascomycota</taxon>
        <taxon>Pezizomycotina</taxon>
        <taxon>Leotiomycetes</taxon>
        <taxon>Helotiales</taxon>
        <taxon>Mollisiaceae</taxon>
        <taxon>Phialocephala</taxon>
        <taxon>Phialocephala fortinii species complex</taxon>
    </lineage>
</organism>
<dbReference type="EMBL" id="FJOG01000081">
    <property type="protein sequence ID" value="CZR69816.1"/>
    <property type="molecule type" value="Genomic_DNA"/>
</dbReference>
<evidence type="ECO:0000313" key="2">
    <source>
        <dbReference type="EMBL" id="CZR69816.1"/>
    </source>
</evidence>
<gene>
    <name evidence="2" type="ORF">PAC_19716</name>
</gene>
<feature type="region of interest" description="Disordered" evidence="1">
    <location>
        <begin position="217"/>
        <end position="239"/>
    </location>
</feature>
<dbReference type="OrthoDB" id="3545725at2759"/>
<accession>A0A1L7XXV7</accession>
<feature type="region of interest" description="Disordered" evidence="1">
    <location>
        <begin position="1"/>
        <end position="55"/>
    </location>
</feature>